<dbReference type="CTD" id="66058141"/>
<name>A0A4E9FU53_BRUMA</name>
<evidence type="ECO:0000313" key="1">
    <source>
        <dbReference type="EMBL" id="VIP00203.1"/>
    </source>
</evidence>
<protein>
    <submittedName>
        <fullName evidence="1 3">Uncharacterized protein</fullName>
    </submittedName>
</protein>
<reference evidence="1" key="2">
    <citation type="submission" date="2019-04" db="EMBL/GenBank/DDBJ databases">
        <authorList>
            <person name="Howe K."/>
            <person name="Paulini M."/>
            <person name="Williams G."/>
        </authorList>
    </citation>
    <scope>NUCLEOTIDE SEQUENCE [LARGE SCALE GENOMIC DNA]</scope>
    <source>
        <strain evidence="1">FR3</strain>
    </source>
</reference>
<reference evidence="3" key="3">
    <citation type="submission" date="2022-04" db="UniProtKB">
        <authorList>
            <consortium name="WormBaseParasite"/>
        </authorList>
    </citation>
    <scope>IDENTIFICATION</scope>
</reference>
<proteinExistence type="predicted"/>
<dbReference type="KEGG" id="bmy:BM_BM1469"/>
<reference evidence="2" key="1">
    <citation type="journal article" date="2007" name="Science">
        <title>Draft genome of the filarial nematode parasite Brugia malayi.</title>
        <authorList>
            <person name="Ghedin E."/>
            <person name="Wang S."/>
            <person name="Spiro D."/>
            <person name="Caler E."/>
            <person name="Zhao Q."/>
            <person name="Crabtree J."/>
            <person name="Allen J.E."/>
            <person name="Delcher A.L."/>
            <person name="Guiliano D.B."/>
            <person name="Miranda-Saavedra D."/>
            <person name="Angiuoli S.V."/>
            <person name="Creasy T."/>
            <person name="Amedeo P."/>
            <person name="Haas B."/>
            <person name="El-Sayed N.M."/>
            <person name="Wortman J.R."/>
            <person name="Feldblyum T."/>
            <person name="Tallon L."/>
            <person name="Schatz M."/>
            <person name="Shumway M."/>
            <person name="Koo H."/>
            <person name="Salzberg S.L."/>
            <person name="Schobel S."/>
            <person name="Pertea M."/>
            <person name="Pop M."/>
            <person name="White O."/>
            <person name="Barton G.J."/>
            <person name="Carlow C.K."/>
            <person name="Crawford M.J."/>
            <person name="Daub J."/>
            <person name="Dimmic M.W."/>
            <person name="Estes C.F."/>
            <person name="Foster J.M."/>
            <person name="Ganatra M."/>
            <person name="Gregory W.F."/>
            <person name="Johnson N.M."/>
            <person name="Jin J."/>
            <person name="Komuniecki R."/>
            <person name="Korf I."/>
            <person name="Kumar S."/>
            <person name="Laney S."/>
            <person name="Li B.W."/>
            <person name="Li W."/>
            <person name="Lindblom T.H."/>
            <person name="Lustigman S."/>
            <person name="Ma D."/>
            <person name="Maina C.V."/>
            <person name="Martin D.M."/>
            <person name="McCarter J.P."/>
            <person name="McReynolds L."/>
            <person name="Mitreva M."/>
            <person name="Nutman T.B."/>
            <person name="Parkinson J."/>
            <person name="Peregrin-Alvarez J.M."/>
            <person name="Poole C."/>
            <person name="Ren Q."/>
            <person name="Saunders L."/>
            <person name="Sluder A.E."/>
            <person name="Smith K."/>
            <person name="Stanke M."/>
            <person name="Unnasch T.R."/>
            <person name="Ware J."/>
            <person name="Wei A.D."/>
            <person name="Weil G."/>
            <person name="Williams D.J."/>
            <person name="Zhang Y."/>
            <person name="Williams S.A."/>
            <person name="Fraser-Liggett C."/>
            <person name="Slatko B."/>
            <person name="Blaxter M.L."/>
            <person name="Scott A.L."/>
        </authorList>
    </citation>
    <scope>NUCLEOTIDE SEQUENCE</scope>
    <source>
        <strain evidence="2">FR3</strain>
    </source>
</reference>
<dbReference type="AlphaFoldDB" id="A0A4E9FU53"/>
<accession>A0A8L7YJ30</accession>
<dbReference type="RefSeq" id="XP_042938863.1">
    <property type="nucleotide sequence ID" value="XM_043082929.1"/>
</dbReference>
<evidence type="ECO:0000313" key="2">
    <source>
        <dbReference type="Proteomes" id="UP000006672"/>
    </source>
</evidence>
<accession>A0A4E9FU53</accession>
<sequence length="50" mass="5795">MICFSAYLPRIRKQSSSPKSEEADISFVNLEEFRNTISCEISMHSYIHTP</sequence>
<organism evidence="1">
    <name type="scientific">Brugia malayi</name>
    <name type="common">Filarial nematode worm</name>
    <dbReference type="NCBI Taxonomy" id="6279"/>
    <lineage>
        <taxon>Eukaryota</taxon>
        <taxon>Metazoa</taxon>
        <taxon>Ecdysozoa</taxon>
        <taxon>Nematoda</taxon>
        <taxon>Chromadorea</taxon>
        <taxon>Rhabditida</taxon>
        <taxon>Spirurina</taxon>
        <taxon>Spiruromorpha</taxon>
        <taxon>Filarioidea</taxon>
        <taxon>Onchocercidae</taxon>
        <taxon>Brugia</taxon>
    </lineage>
</organism>
<dbReference type="Proteomes" id="UP000006672">
    <property type="component" value="Unassembled WGS sequence"/>
</dbReference>
<dbReference type="EMBL" id="CAAKNF010000025">
    <property type="protein sequence ID" value="VIP00203.1"/>
    <property type="molecule type" value="Genomic_DNA"/>
</dbReference>
<dbReference type="GeneID" id="66058141"/>
<evidence type="ECO:0000313" key="3">
    <source>
        <dbReference type="WBParaSite" id="Bm1469.1"/>
    </source>
</evidence>
<keyword evidence="2" id="KW-1185">Reference proteome</keyword>
<gene>
    <name evidence="1" type="primary">Bm1469</name>
    <name evidence="1" type="ORF">BM_BM1469</name>
</gene>
<dbReference type="WBParaSite" id="Bm1469.1">
    <property type="protein sequence ID" value="Bm1469.1"/>
    <property type="gene ID" value="WBGene00221730"/>
</dbReference>